<keyword evidence="2" id="KW-1185">Reference proteome</keyword>
<gene>
    <name evidence="1" type="ORF">EFB08_11515</name>
</gene>
<dbReference type="Proteomes" id="UP000272117">
    <property type="component" value="Unassembled WGS sequence"/>
</dbReference>
<dbReference type="RefSeq" id="WP_123127122.1">
    <property type="nucleotide sequence ID" value="NZ_RJJD01000006.1"/>
</dbReference>
<evidence type="ECO:0000313" key="2">
    <source>
        <dbReference type="Proteomes" id="UP000272117"/>
    </source>
</evidence>
<proteinExistence type="predicted"/>
<reference evidence="1 2" key="1">
    <citation type="submission" date="2018-11" db="EMBL/GenBank/DDBJ databases">
        <title>Rufibacter latericius sp. nov., isolated from water in Baiyang Lake.</title>
        <authorList>
            <person name="Yang Y."/>
        </authorList>
    </citation>
    <scope>NUCLEOTIDE SEQUENCE [LARGE SCALE GENOMIC DNA]</scope>
    <source>
        <strain evidence="1 2">R-22-1c-1</strain>
    </source>
</reference>
<protein>
    <submittedName>
        <fullName evidence="1">Uncharacterized protein</fullName>
    </submittedName>
</protein>
<dbReference type="AlphaFoldDB" id="A0A3M9MMA5"/>
<dbReference type="Gene3D" id="2.60.40.1080">
    <property type="match status" value="1"/>
</dbReference>
<comment type="caution">
    <text evidence="1">The sequence shown here is derived from an EMBL/GenBank/DDBJ whole genome shotgun (WGS) entry which is preliminary data.</text>
</comment>
<sequence>MAQLLTGLCIGHFNGSTLTLADQPWKTNLNALYEVNQTRNGWRAYKPSSAFPSVTQVEDGKHYLLDVKTAFDFPGMSLVGTSNEAGGDLEILLVDATPTEGSDNLVSSGGVFSSLSLLQNPKWEVFGNATLAAKTPPFCIRYTESNIELAGTGHVDGIVFDYIAGAFKIATGACVFSQNTALGAGAYYRASAGGGTTSTEPTEVGTNHLPLFRIIGTGATKRVVVNIGAFTQGIDVVEITGGGGTTGPDQTKVLDYISVTANPVSMSEGNSSIVSVIAHFTDGTTYDVSANANTTYQKTAGVGTMGTGAAKNVLTVDMNSIAVDSSATVQATYSQGGVSKSASVNISVLNVAEQSATTLTGIAVTPNAFSVGEGFFQDLQVMAEYSNAATENVSISENTTYASSHPQFASFGTGLNANRLSVPGNVVDTDTPITVTVTHTYLGVTKSVTIPVTVLNNVEPVFRETFLNKTGANVSLSNYGWLAYVGASRNTVTTNGVVNAGSGKAGTSLPAVNAAYGTIDYSNDAASLLGTATITSVNNRALLFTEKFQLPTPPRMAKWDHGHQAGDYSTRFAVRVGANWYAHAQGHAQASVVANSTGFPANALHVEQPMAPGAAEWLPIAFATGALSVDYSATPVALPVGNITAFGWYTGTLSGLDSTTGTNRYDNLEIYL</sequence>
<dbReference type="OrthoDB" id="894421at2"/>
<name>A0A3M9MMA5_9BACT</name>
<evidence type="ECO:0000313" key="1">
    <source>
        <dbReference type="EMBL" id="RNI26639.1"/>
    </source>
</evidence>
<organism evidence="1 2">
    <name type="scientific">Rufibacter latericius</name>
    <dbReference type="NCBI Taxonomy" id="2487040"/>
    <lineage>
        <taxon>Bacteria</taxon>
        <taxon>Pseudomonadati</taxon>
        <taxon>Bacteroidota</taxon>
        <taxon>Cytophagia</taxon>
        <taxon>Cytophagales</taxon>
        <taxon>Hymenobacteraceae</taxon>
        <taxon>Rufibacter</taxon>
    </lineage>
</organism>
<accession>A0A3M9MMA5</accession>
<dbReference type="EMBL" id="RJJD01000006">
    <property type="protein sequence ID" value="RNI26639.1"/>
    <property type="molecule type" value="Genomic_DNA"/>
</dbReference>